<dbReference type="RefSeq" id="WP_394837106.1">
    <property type="nucleotide sequence ID" value="NZ_CP089929.1"/>
</dbReference>
<reference evidence="1" key="1">
    <citation type="submission" date="2021-12" db="EMBL/GenBank/DDBJ databases">
        <title>Discovery of the Pendulisporaceae a myxobacterial family with distinct sporulation behavior and unique specialized metabolism.</title>
        <authorList>
            <person name="Garcia R."/>
            <person name="Popoff A."/>
            <person name="Bader C.D."/>
            <person name="Loehr J."/>
            <person name="Walesch S."/>
            <person name="Walt C."/>
            <person name="Boldt J."/>
            <person name="Bunk B."/>
            <person name="Haeckl F.J.F.P.J."/>
            <person name="Gunesch A.P."/>
            <person name="Birkelbach J."/>
            <person name="Nuebel U."/>
            <person name="Pietschmann T."/>
            <person name="Bach T."/>
            <person name="Mueller R."/>
        </authorList>
    </citation>
    <scope>NUCLEOTIDE SEQUENCE</scope>
    <source>
        <strain evidence="1">MSr11367</strain>
    </source>
</reference>
<dbReference type="EMBL" id="CP089983">
    <property type="protein sequence ID" value="WXB07444.1"/>
    <property type="molecule type" value="Genomic_DNA"/>
</dbReference>
<keyword evidence="2" id="KW-1185">Reference proteome</keyword>
<evidence type="ECO:0000313" key="1">
    <source>
        <dbReference type="EMBL" id="WXB07444.1"/>
    </source>
</evidence>
<gene>
    <name evidence="1" type="ORF">LVJ94_09380</name>
</gene>
<dbReference type="Gene3D" id="1.20.120.1490">
    <property type="match status" value="1"/>
</dbReference>
<sequence>MIGFVIGTLCLVGLVKVLRRGRFYAGPYYAFGGGCGGHHEPYGGYGGGGGYRDPWRRDSWQFGQFDDEPRWPRRGGGGPRFFLRGLFERLQTTPGQEKVIMQAIDELRTAGRGIREEMRGARSEIATAMRGESFDEVALGGATARVEHGIDTMRKAGIDAFAKIHGALDERQRAQLADWLERGPGFGPF</sequence>
<evidence type="ECO:0000313" key="2">
    <source>
        <dbReference type="Proteomes" id="UP001374803"/>
    </source>
</evidence>
<dbReference type="InterPro" id="IPR025961">
    <property type="entry name" value="Metal_resist"/>
</dbReference>
<accession>A0ABZ2L939</accession>
<organism evidence="1 2">
    <name type="scientific">Pendulispora rubella</name>
    <dbReference type="NCBI Taxonomy" id="2741070"/>
    <lineage>
        <taxon>Bacteria</taxon>
        <taxon>Pseudomonadati</taxon>
        <taxon>Myxococcota</taxon>
        <taxon>Myxococcia</taxon>
        <taxon>Myxococcales</taxon>
        <taxon>Sorangiineae</taxon>
        <taxon>Pendulisporaceae</taxon>
        <taxon>Pendulispora</taxon>
    </lineage>
</organism>
<proteinExistence type="predicted"/>
<name>A0ABZ2L939_9BACT</name>
<protein>
    <submittedName>
        <fullName evidence="1">Periplasmic heavy metal sensor</fullName>
    </submittedName>
</protein>
<dbReference type="Pfam" id="PF13801">
    <property type="entry name" value="Metal_resist"/>
    <property type="match status" value="1"/>
</dbReference>
<dbReference type="Proteomes" id="UP001374803">
    <property type="component" value="Chromosome"/>
</dbReference>